<evidence type="ECO:0000313" key="1">
    <source>
        <dbReference type="EMBL" id="KER28351.1"/>
    </source>
</evidence>
<reference evidence="1 2" key="1">
    <citation type="submission" date="2013-11" db="EMBL/GenBank/DDBJ databases">
        <title>Opisthorchis viverrini - life in the bile duct.</title>
        <authorList>
            <person name="Young N.D."/>
            <person name="Nagarajan N."/>
            <person name="Lin S.J."/>
            <person name="Korhonen P.K."/>
            <person name="Jex A.R."/>
            <person name="Hall R.S."/>
            <person name="Safavi-Hemami H."/>
            <person name="Kaewkong W."/>
            <person name="Bertrand D."/>
            <person name="Gao S."/>
            <person name="Seet Q."/>
            <person name="Wongkham S."/>
            <person name="Teh B.T."/>
            <person name="Wongkham C."/>
            <person name="Intapan P.M."/>
            <person name="Maleewong W."/>
            <person name="Yang X."/>
            <person name="Hu M."/>
            <person name="Wang Z."/>
            <person name="Hofmann A."/>
            <person name="Sternberg P.W."/>
            <person name="Tan P."/>
            <person name="Wang J."/>
            <person name="Gasser R.B."/>
        </authorList>
    </citation>
    <scope>NUCLEOTIDE SEQUENCE [LARGE SCALE GENOMIC DNA]</scope>
</reference>
<evidence type="ECO:0000313" key="2">
    <source>
        <dbReference type="Proteomes" id="UP000054324"/>
    </source>
</evidence>
<dbReference type="GeneID" id="20318990"/>
<protein>
    <submittedName>
        <fullName evidence="1">Uncharacterized protein</fullName>
    </submittedName>
</protein>
<dbReference type="KEGG" id="ovi:T265_04808"/>
<sequence length="93" mass="10331">MACGQSTWIERELSDSGNRSSNPIAAFWLTLSKLEQPGSIQAIVLPSGGLTARHRKGVTIERFLATQRPERSVDKTNLCRKTEKHHTAISPLF</sequence>
<accession>A0A074ZML5</accession>
<organism evidence="1 2">
    <name type="scientific">Opisthorchis viverrini</name>
    <name type="common">Southeast Asian liver fluke</name>
    <dbReference type="NCBI Taxonomy" id="6198"/>
    <lineage>
        <taxon>Eukaryota</taxon>
        <taxon>Metazoa</taxon>
        <taxon>Spiralia</taxon>
        <taxon>Lophotrochozoa</taxon>
        <taxon>Platyhelminthes</taxon>
        <taxon>Trematoda</taxon>
        <taxon>Digenea</taxon>
        <taxon>Opisthorchiida</taxon>
        <taxon>Opisthorchiata</taxon>
        <taxon>Opisthorchiidae</taxon>
        <taxon>Opisthorchis</taxon>
    </lineage>
</organism>
<gene>
    <name evidence="1" type="ORF">T265_04808</name>
</gene>
<dbReference type="Proteomes" id="UP000054324">
    <property type="component" value="Unassembled WGS sequence"/>
</dbReference>
<dbReference type="EMBL" id="KL596701">
    <property type="protein sequence ID" value="KER28351.1"/>
    <property type="molecule type" value="Genomic_DNA"/>
</dbReference>
<proteinExistence type="predicted"/>
<dbReference type="CTD" id="20318990"/>
<keyword evidence="2" id="KW-1185">Reference proteome</keyword>
<dbReference type="RefSeq" id="XP_009167910.1">
    <property type="nucleotide sequence ID" value="XM_009169646.1"/>
</dbReference>
<name>A0A074ZML5_OPIVI</name>
<dbReference type="AlphaFoldDB" id="A0A074ZML5"/>